<evidence type="ECO:0000313" key="2">
    <source>
        <dbReference type="EMBL" id="MBU5335695.1"/>
    </source>
</evidence>
<dbReference type="EMBL" id="JAHLOQ010000008">
    <property type="protein sequence ID" value="MBU5335695.1"/>
    <property type="molecule type" value="Genomic_DNA"/>
</dbReference>
<proteinExistence type="predicted"/>
<accession>A0ABS6DV22</accession>
<evidence type="ECO:0000313" key="3">
    <source>
        <dbReference type="Proteomes" id="UP001196301"/>
    </source>
</evidence>
<reference evidence="2 3" key="1">
    <citation type="submission" date="2021-06" db="EMBL/GenBank/DDBJ databases">
        <authorList>
            <person name="Sun Q."/>
            <person name="Li D."/>
        </authorList>
    </citation>
    <scope>NUCLEOTIDE SEQUENCE [LARGE SCALE GENOMIC DNA]</scope>
    <source>
        <strain evidence="2 3">N19</strain>
    </source>
</reference>
<feature type="transmembrane region" description="Helical" evidence="1">
    <location>
        <begin position="20"/>
        <end position="40"/>
    </location>
</feature>
<gene>
    <name evidence="2" type="ORF">KQI20_04505</name>
</gene>
<dbReference type="PIRSF" id="PIRSF031501">
    <property type="entry name" value="QueT"/>
    <property type="match status" value="1"/>
</dbReference>
<keyword evidence="3" id="KW-1185">Reference proteome</keyword>
<dbReference type="InterPro" id="IPR010387">
    <property type="entry name" value="QueT"/>
</dbReference>
<feature type="transmembrane region" description="Helical" evidence="1">
    <location>
        <begin position="82"/>
        <end position="100"/>
    </location>
</feature>
<comment type="caution">
    <text evidence="2">The sequence shown here is derived from an EMBL/GenBank/DDBJ whole genome shotgun (WGS) entry which is preliminary data.</text>
</comment>
<dbReference type="Pfam" id="PF06177">
    <property type="entry name" value="QueT"/>
    <property type="match status" value="1"/>
</dbReference>
<keyword evidence="1" id="KW-0472">Membrane</keyword>
<dbReference type="Proteomes" id="UP001196301">
    <property type="component" value="Unassembled WGS sequence"/>
</dbReference>
<evidence type="ECO:0000256" key="1">
    <source>
        <dbReference type="SAM" id="Phobius"/>
    </source>
</evidence>
<keyword evidence="1" id="KW-0812">Transmembrane</keyword>
<protein>
    <submittedName>
        <fullName evidence="2">QueT transporter family protein</fullName>
    </submittedName>
</protein>
<organism evidence="2 3">
    <name type="scientific">Intestinibacter bartlettii</name>
    <dbReference type="NCBI Taxonomy" id="261299"/>
    <lineage>
        <taxon>Bacteria</taxon>
        <taxon>Bacillati</taxon>
        <taxon>Bacillota</taxon>
        <taxon>Clostridia</taxon>
        <taxon>Peptostreptococcales</taxon>
        <taxon>Peptostreptococcaceae</taxon>
        <taxon>Intestinibacter</taxon>
    </lineage>
</organism>
<feature type="transmembrane region" description="Helical" evidence="1">
    <location>
        <begin position="112"/>
        <end position="135"/>
    </location>
</feature>
<dbReference type="PANTHER" id="PTHR40044">
    <property type="entry name" value="INTEGRAL MEMBRANE PROTEIN-RELATED"/>
    <property type="match status" value="1"/>
</dbReference>
<keyword evidence="1" id="KW-1133">Transmembrane helix</keyword>
<sequence>MKCIHLRLYKGGDFLTTNRIVKTAIVASIYAALTVGLSPLSYGPIQFRLSEVLVLLAFVNADYIVGLTVGCLIANLLGPYGLADIICGTFATFVSAYLIYMTPKFIKNKSAIWVASLWPVLANALIIGLMLNVFFKLPLIISMLEVGIGEFGVVTIIGVPLFKIILSKYPSILNIKEA</sequence>
<name>A0ABS6DV22_9FIRM</name>
<feature type="transmembrane region" description="Helical" evidence="1">
    <location>
        <begin position="52"/>
        <end position="76"/>
    </location>
</feature>
<dbReference type="PANTHER" id="PTHR40044:SF1">
    <property type="entry name" value="INTEGRAL MEMBRANE PROTEIN"/>
    <property type="match status" value="1"/>
</dbReference>
<feature type="transmembrane region" description="Helical" evidence="1">
    <location>
        <begin position="147"/>
        <end position="166"/>
    </location>
</feature>